<evidence type="ECO:0000259" key="4">
    <source>
        <dbReference type="Pfam" id="PF02872"/>
    </source>
</evidence>
<dbReference type="Pfam" id="PF00149">
    <property type="entry name" value="Metallophos"/>
    <property type="match status" value="1"/>
</dbReference>
<dbReference type="Gene3D" id="3.90.780.10">
    <property type="entry name" value="5'-Nucleotidase, C-terminal domain"/>
    <property type="match status" value="1"/>
</dbReference>
<dbReference type="InterPro" id="IPR006179">
    <property type="entry name" value="5_nucleotidase/apyrase"/>
</dbReference>
<feature type="domain" description="Calcineurin-like phosphoesterase" evidence="3">
    <location>
        <begin position="41"/>
        <end position="260"/>
    </location>
</feature>
<accession>A0ABT9V7M4</accession>
<evidence type="ECO:0000313" key="5">
    <source>
        <dbReference type="EMBL" id="MDQ0156950.1"/>
    </source>
</evidence>
<dbReference type="PRINTS" id="PR01607">
    <property type="entry name" value="APYRASEFAMLY"/>
</dbReference>
<evidence type="ECO:0000259" key="3">
    <source>
        <dbReference type="Pfam" id="PF00149"/>
    </source>
</evidence>
<dbReference type="EC" id="3.1.3.5" evidence="5"/>
<sequence>MLRIFTAIVCTLMIVAGTVTPHGTAATPDKLSRNHQPFELNIMHFNDTHSHLDNVAKRVTAVKEFRKKKPDALLLDAGDVFSGTLYFNEFHGKADLEFMNLMRFDAMTFGNHDFDLGSTPNGHQALVEFIKGATFPFVSSNVDFSKDEKFAGLFTEKISAHPRNGHIYAGIVKNVKGERIGIFGLTTAETKVISSPGKITFSNYIEEAKRMVAEFQKRGINKIIALSHLGFDDNPAVDNDLELAKAVEGIDIIVGGHSHTALAKPVLIHEKAEPTVIVQAGQYGEYMGTLNVTFDENGVIVKQDGKLIPIAKQAADPEAAKLLKKYSDKISKVRNTPLGATAEEFLDNPRTLGDHSKPSVRKNETPLGNVITDGMLAKAKQYSPDVIMALHNGGGIRAPINKGEITVGEVIEALPFGFTLATMKITGAELKQAFERSLESYPREDSGFLHVSGAKVKFDSSKPAGKRVISIQYFDGEKYVPIQDDKTYTVATNTFTAKGGDGFDVFRKIYKEGRITDLGLSDWEILAEHLKKLGKVHPKVEGRIVDVAD</sequence>
<keyword evidence="2" id="KW-0547">Nucleotide-binding</keyword>
<dbReference type="EMBL" id="JAUSTU010000017">
    <property type="protein sequence ID" value="MDQ0156950.1"/>
    <property type="molecule type" value="Genomic_DNA"/>
</dbReference>
<dbReference type="GO" id="GO:0008253">
    <property type="term" value="F:5'-nucleotidase activity"/>
    <property type="evidence" value="ECO:0007669"/>
    <property type="project" value="UniProtKB-EC"/>
</dbReference>
<evidence type="ECO:0000313" key="6">
    <source>
        <dbReference type="Proteomes" id="UP001231362"/>
    </source>
</evidence>
<dbReference type="SUPFAM" id="SSF55816">
    <property type="entry name" value="5'-nucleotidase (syn. UDP-sugar hydrolase), C-terminal domain"/>
    <property type="match status" value="1"/>
</dbReference>
<dbReference type="Proteomes" id="UP001231362">
    <property type="component" value="Unassembled WGS sequence"/>
</dbReference>
<reference evidence="5 6" key="1">
    <citation type="submission" date="2023-07" db="EMBL/GenBank/DDBJ databases">
        <title>Genomic Encyclopedia of Type Strains, Phase IV (KMG-IV): sequencing the most valuable type-strain genomes for metagenomic binning, comparative biology and taxonomic classification.</title>
        <authorList>
            <person name="Goeker M."/>
        </authorList>
    </citation>
    <scope>NUCLEOTIDE SEQUENCE [LARGE SCALE GENOMIC DNA]</scope>
    <source>
        <strain evidence="5 6">DSM 23948</strain>
    </source>
</reference>
<dbReference type="GO" id="GO:0008254">
    <property type="term" value="F:3'-nucleotidase activity"/>
    <property type="evidence" value="ECO:0007669"/>
    <property type="project" value="UniProtKB-EC"/>
</dbReference>
<dbReference type="InterPro" id="IPR008334">
    <property type="entry name" value="5'-Nucleotdase_C"/>
</dbReference>
<evidence type="ECO:0000256" key="2">
    <source>
        <dbReference type="RuleBase" id="RU362119"/>
    </source>
</evidence>
<dbReference type="InterPro" id="IPR036907">
    <property type="entry name" value="5'-Nucleotdase_C_sf"/>
</dbReference>
<keyword evidence="1 2" id="KW-0732">Signal</keyword>
<protein>
    <submittedName>
        <fullName evidence="5">5'-nucleotidase/2',3'-cyclic-nucleotide 2'-phosphodiesterase/3'-nucleotidase/5'-nucleotidase</fullName>
        <ecNumber evidence="5">3.1.3.5</ecNumber>
        <ecNumber evidence="5">3.1.3.6</ecNumber>
        <ecNumber evidence="5">3.1.4.16</ecNumber>
    </submittedName>
</protein>
<dbReference type="InterPro" id="IPR004843">
    <property type="entry name" value="Calcineurin-like_PHP"/>
</dbReference>
<dbReference type="Pfam" id="PF02872">
    <property type="entry name" value="5_nucleotid_C"/>
    <property type="match status" value="1"/>
</dbReference>
<dbReference type="PANTHER" id="PTHR11575">
    <property type="entry name" value="5'-NUCLEOTIDASE-RELATED"/>
    <property type="match status" value="1"/>
</dbReference>
<feature type="signal peptide" evidence="2">
    <location>
        <begin position="1"/>
        <end position="25"/>
    </location>
</feature>
<organism evidence="5 6">
    <name type="scientific">Anoxybacillus andreesenii</name>
    <dbReference type="NCBI Taxonomy" id="1325932"/>
    <lineage>
        <taxon>Bacteria</taxon>
        <taxon>Bacillati</taxon>
        <taxon>Bacillota</taxon>
        <taxon>Bacilli</taxon>
        <taxon>Bacillales</taxon>
        <taxon>Anoxybacillaceae</taxon>
        <taxon>Anoxybacillus</taxon>
    </lineage>
</organism>
<dbReference type="Gene3D" id="3.60.21.10">
    <property type="match status" value="1"/>
</dbReference>
<dbReference type="EC" id="3.1.3.6" evidence="5"/>
<dbReference type="SUPFAM" id="SSF56300">
    <property type="entry name" value="Metallo-dependent phosphatases"/>
    <property type="match status" value="1"/>
</dbReference>
<feature type="chain" id="PRO_5044971119" evidence="2">
    <location>
        <begin position="26"/>
        <end position="549"/>
    </location>
</feature>
<comment type="caution">
    <text evidence="5">The sequence shown here is derived from an EMBL/GenBank/DDBJ whole genome shotgun (WGS) entry which is preliminary data.</text>
</comment>
<dbReference type="InterPro" id="IPR029052">
    <property type="entry name" value="Metallo-depent_PP-like"/>
</dbReference>
<keyword evidence="6" id="KW-1185">Reference proteome</keyword>
<feature type="domain" description="5'-Nucleotidase C-terminal" evidence="4">
    <location>
        <begin position="357"/>
        <end position="507"/>
    </location>
</feature>
<name>A0ABT9V7M4_9BACL</name>
<proteinExistence type="inferred from homology"/>
<dbReference type="PANTHER" id="PTHR11575:SF24">
    <property type="entry name" value="5'-NUCLEOTIDASE"/>
    <property type="match status" value="1"/>
</dbReference>
<evidence type="ECO:0000256" key="1">
    <source>
        <dbReference type="ARBA" id="ARBA00022729"/>
    </source>
</evidence>
<dbReference type="GO" id="GO:0008663">
    <property type="term" value="F:2',3'-cyclic-nucleotide 2'-phosphodiesterase activity"/>
    <property type="evidence" value="ECO:0007669"/>
    <property type="project" value="UniProtKB-EC"/>
</dbReference>
<dbReference type="EC" id="3.1.4.16" evidence="5"/>
<comment type="similarity">
    <text evidence="2">Belongs to the 5'-nucleotidase family.</text>
</comment>
<keyword evidence="2 5" id="KW-0378">Hydrolase</keyword>
<gene>
    <name evidence="5" type="ORF">J2S07_003275</name>
</gene>